<sequence>MKQTFAILLALDIRGEDPGGWPSAYGDEIAGRDPFWGTAETIGGRVQALSPARVQKVLRSGGGYDLGSDVGARVLNFAYGSHSLIDTSANITKDISKCLSRAILRLYFIGNSLGDISCKQAWVDSVNHSIASSKNAKNALLLGMGGCGKSLLAQAICSMNKPEWEGVQHSSNDLSMKPEKTAFYKQEAIFIGTSKSWMPRWIHPLARSGTSSSINHAHYFTGSHADIGRDTVTCNDTGIGNGYGDNSDSGSDSDADDGTNLSNSVGFIWHCFRRFYHFDNYQFQRFARLKEHIRRSHEVTHLGHRFSSKRGRDCSCQTCSRAWNKDEEAKWEALWEAISLQVSTDTFVKQLENLALSADIEVETHNRHHTMQVEPIVPEFGTPSAMYSAMQVDDWGGSKTIDPDYTATMTGKLEVGDIKRLYSCPFFKSNPSAYEQCRRISLSSVEAIKAHLEKHHAAPIHCARCYAEFHTAGERDMHLRSVDCGRKEPRELEGYDEMTRRLIEMQTDTTETMFVQWNAIFNVLFPGQSLPLSPFVDSEFAEAVLTTECAKDGQRVSKYVPL</sequence>
<evidence type="ECO:0000313" key="2">
    <source>
        <dbReference type="Proteomes" id="UP001143910"/>
    </source>
</evidence>
<name>A0ACC1MSX3_9HYPO</name>
<reference evidence="1" key="1">
    <citation type="submission" date="2022-08" db="EMBL/GenBank/DDBJ databases">
        <title>Genome Sequence of Lecanicillium fungicola.</title>
        <authorList>
            <person name="Buettner E."/>
        </authorList>
    </citation>
    <scope>NUCLEOTIDE SEQUENCE</scope>
    <source>
        <strain evidence="1">Babe33</strain>
    </source>
</reference>
<dbReference type="EMBL" id="JANJQO010001607">
    <property type="protein sequence ID" value="KAJ2970080.1"/>
    <property type="molecule type" value="Genomic_DNA"/>
</dbReference>
<comment type="caution">
    <text evidence="1">The sequence shown here is derived from an EMBL/GenBank/DDBJ whole genome shotgun (WGS) entry which is preliminary data.</text>
</comment>
<dbReference type="Proteomes" id="UP001143910">
    <property type="component" value="Unassembled WGS sequence"/>
</dbReference>
<keyword evidence="2" id="KW-1185">Reference proteome</keyword>
<organism evidence="1 2">
    <name type="scientific">Zarea fungicola</name>
    <dbReference type="NCBI Taxonomy" id="93591"/>
    <lineage>
        <taxon>Eukaryota</taxon>
        <taxon>Fungi</taxon>
        <taxon>Dikarya</taxon>
        <taxon>Ascomycota</taxon>
        <taxon>Pezizomycotina</taxon>
        <taxon>Sordariomycetes</taxon>
        <taxon>Hypocreomycetidae</taxon>
        <taxon>Hypocreales</taxon>
        <taxon>Cordycipitaceae</taxon>
        <taxon>Zarea</taxon>
    </lineage>
</organism>
<gene>
    <name evidence="1" type="ORF">NQ176_g8355</name>
</gene>
<protein>
    <submittedName>
        <fullName evidence="1">Uncharacterized protein</fullName>
    </submittedName>
</protein>
<proteinExistence type="predicted"/>
<evidence type="ECO:0000313" key="1">
    <source>
        <dbReference type="EMBL" id="KAJ2970080.1"/>
    </source>
</evidence>
<accession>A0ACC1MSX3</accession>